<reference evidence="1" key="1">
    <citation type="journal article" date="2021" name="Open Biol.">
        <title>Shared evolutionary footprints suggest mitochondrial oxidative damage underlies multiple complex I losses in fungi.</title>
        <authorList>
            <person name="Schikora-Tamarit M.A."/>
            <person name="Marcet-Houben M."/>
            <person name="Nosek J."/>
            <person name="Gabaldon T."/>
        </authorList>
    </citation>
    <scope>NUCLEOTIDE SEQUENCE</scope>
    <source>
        <strain evidence="1">CBS2887</strain>
    </source>
</reference>
<proteinExistence type="predicted"/>
<evidence type="ECO:0000313" key="2">
    <source>
        <dbReference type="Proteomes" id="UP000774326"/>
    </source>
</evidence>
<comment type="caution">
    <text evidence="1">The sequence shown here is derived from an EMBL/GenBank/DDBJ whole genome shotgun (WGS) entry which is preliminary data.</text>
</comment>
<gene>
    <name evidence="1" type="ORF">WICPIJ_009149</name>
</gene>
<dbReference type="Proteomes" id="UP000774326">
    <property type="component" value="Unassembled WGS sequence"/>
</dbReference>
<organism evidence="1 2">
    <name type="scientific">Wickerhamomyces pijperi</name>
    <name type="common">Yeast</name>
    <name type="synonym">Pichia pijperi</name>
    <dbReference type="NCBI Taxonomy" id="599730"/>
    <lineage>
        <taxon>Eukaryota</taxon>
        <taxon>Fungi</taxon>
        <taxon>Dikarya</taxon>
        <taxon>Ascomycota</taxon>
        <taxon>Saccharomycotina</taxon>
        <taxon>Saccharomycetes</taxon>
        <taxon>Phaffomycetales</taxon>
        <taxon>Wickerhamomycetaceae</taxon>
        <taxon>Wickerhamomyces</taxon>
    </lineage>
</organism>
<sequence length="69" mass="7218">KDVDVVEAEKDQGTVFGVHLVEEVDSFVDVDNFEDLASDSNVGILTVVTMGCPQPTSSAGKECSVAEAS</sequence>
<keyword evidence="2" id="KW-1185">Reference proteome</keyword>
<name>A0A9P8PS68_WICPI</name>
<reference evidence="1" key="2">
    <citation type="submission" date="2021-01" db="EMBL/GenBank/DDBJ databases">
        <authorList>
            <person name="Schikora-Tamarit M.A."/>
        </authorList>
    </citation>
    <scope>NUCLEOTIDE SEQUENCE</scope>
    <source>
        <strain evidence="1">CBS2887</strain>
    </source>
</reference>
<dbReference type="EMBL" id="JAEUBG010005295">
    <property type="protein sequence ID" value="KAH3676319.1"/>
    <property type="molecule type" value="Genomic_DNA"/>
</dbReference>
<feature type="non-terminal residue" evidence="1">
    <location>
        <position position="1"/>
    </location>
</feature>
<accession>A0A9P8PS68</accession>
<evidence type="ECO:0000313" key="1">
    <source>
        <dbReference type="EMBL" id="KAH3676319.1"/>
    </source>
</evidence>
<protein>
    <submittedName>
        <fullName evidence="1">Uncharacterized protein</fullName>
    </submittedName>
</protein>
<dbReference type="AlphaFoldDB" id="A0A9P8PS68"/>